<dbReference type="PROSITE" id="PS51211">
    <property type="entry name" value="VITELLOGENIN"/>
    <property type="match status" value="1"/>
</dbReference>
<dbReference type="InterPro" id="IPR050733">
    <property type="entry name" value="Vitellogenin/Apolipophorin"/>
</dbReference>
<feature type="region of interest" description="Disordered" evidence="5">
    <location>
        <begin position="273"/>
        <end position="315"/>
    </location>
</feature>
<gene>
    <name evidence="8" type="ORF">niasHS_004291</name>
</gene>
<feature type="compositionally biased region" description="Polar residues" evidence="5">
    <location>
        <begin position="273"/>
        <end position="293"/>
    </location>
</feature>
<organism evidence="8 9">
    <name type="scientific">Heterodera schachtii</name>
    <name type="common">Sugarbeet cyst nematode worm</name>
    <name type="synonym">Tylenchus schachtii</name>
    <dbReference type="NCBI Taxonomy" id="97005"/>
    <lineage>
        <taxon>Eukaryota</taxon>
        <taxon>Metazoa</taxon>
        <taxon>Ecdysozoa</taxon>
        <taxon>Nematoda</taxon>
        <taxon>Chromadorea</taxon>
        <taxon>Rhabditida</taxon>
        <taxon>Tylenchina</taxon>
        <taxon>Tylenchomorpha</taxon>
        <taxon>Tylenchoidea</taxon>
        <taxon>Heteroderidae</taxon>
        <taxon>Heteroderinae</taxon>
        <taxon>Heterodera</taxon>
    </lineage>
</organism>
<protein>
    <recommendedName>
        <fullName evidence="7">Vitellogenin domain-containing protein</fullName>
    </recommendedName>
</protein>
<dbReference type="SMART" id="SM00638">
    <property type="entry name" value="LPD_N"/>
    <property type="match status" value="1"/>
</dbReference>
<comment type="caution">
    <text evidence="3">Lacks conserved residue(s) required for the propagation of feature annotation.</text>
</comment>
<dbReference type="PANTHER" id="PTHR23345">
    <property type="entry name" value="VITELLOGENIN-RELATED"/>
    <property type="match status" value="1"/>
</dbReference>
<dbReference type="InterPro" id="IPR015816">
    <property type="entry name" value="Vitellinogen_b-sht_N"/>
</dbReference>
<dbReference type="InterPro" id="IPR015819">
    <property type="entry name" value="Lipid_transp_b-sht_shell"/>
</dbReference>
<evidence type="ECO:0000313" key="8">
    <source>
        <dbReference type="EMBL" id="KAL3091172.1"/>
    </source>
</evidence>
<dbReference type="SUPFAM" id="SSF56968">
    <property type="entry name" value="Lipovitellin-phosvitin complex, beta-sheet shell regions"/>
    <property type="match status" value="1"/>
</dbReference>
<evidence type="ECO:0000313" key="9">
    <source>
        <dbReference type="Proteomes" id="UP001620645"/>
    </source>
</evidence>
<dbReference type="PANTHER" id="PTHR23345:SF15">
    <property type="entry name" value="VITELLOGENIN 1-RELATED"/>
    <property type="match status" value="1"/>
</dbReference>
<proteinExistence type="predicted"/>
<evidence type="ECO:0000256" key="6">
    <source>
        <dbReference type="SAM" id="SignalP"/>
    </source>
</evidence>
<dbReference type="EMBL" id="JBICCN010000135">
    <property type="protein sequence ID" value="KAL3091172.1"/>
    <property type="molecule type" value="Genomic_DNA"/>
</dbReference>
<comment type="caution">
    <text evidence="8">The sequence shown here is derived from an EMBL/GenBank/DDBJ whole genome shotgun (WGS) entry which is preliminary data.</text>
</comment>
<sequence>MRTAALLVLVIAFLSVCTGGIRHSNWMSFDGFRSSKNTNIGTARFGPKSGDKSAAGLLEPFQQKDTDAANPQQKAVTRIQCLANIHFASERHAQLRLEQCRVGQQNGKMSQPQEVQPMEAFDETNIAEQTKQQLLTPCQFSYADGVIERVQCPQDAEKWSKNAKKAVLNIIQLNLKQNNAQGLHQSGASRVEQFQQKTTGQGKSFKIHEITVEGACQTMYTINKAQRFGQQQQQFNVTKTINFKKCQKIADLAKASRLISRKRNAHNANSTYWAQQQSDQQNSPIDQQKTNARQMEESDQRPCANCDPKEVKENELDRSDVAASLATRPTNTRCAAAKVGTDGAVMLTVVVANLEAVAVKPKKQQIPAIIGASEHDTLMFSNDKAVDEKRFFANGDNEFGTDGKGSPFAQVPKVQQAKQALLKLEQYTENNHKGIDQQQRLVEMLRMCTEKELKQVEEHCANAAQQQKQKRSEKCQKMMANALAQCVTRNCVAECRPRRMPSLTSCWLAFGALVNEVCQHTTAQNAKKCAGEGGAGATAKCVQSEIVDKDKCPANKKQKYKETLFALYKPIKTTHCPCILSRPVAWEAYF</sequence>
<feature type="coiled-coil region" evidence="4">
    <location>
        <begin position="446"/>
        <end position="473"/>
    </location>
</feature>
<evidence type="ECO:0000256" key="1">
    <source>
        <dbReference type="ARBA" id="ARBA00022729"/>
    </source>
</evidence>
<evidence type="ECO:0000256" key="5">
    <source>
        <dbReference type="SAM" id="MobiDB-lite"/>
    </source>
</evidence>
<dbReference type="AlphaFoldDB" id="A0ABD2JKM8"/>
<evidence type="ECO:0000256" key="3">
    <source>
        <dbReference type="PROSITE-ProRule" id="PRU00557"/>
    </source>
</evidence>
<name>A0ABD2JKM8_HETSC</name>
<keyword evidence="2" id="KW-0758">Storage protein</keyword>
<accession>A0ABD2JKM8</accession>
<dbReference type="Gene3D" id="2.30.230.10">
    <property type="entry name" value="Lipovitellin, beta-sheet shell regions, chain A"/>
    <property type="match status" value="1"/>
</dbReference>
<reference evidence="8 9" key="1">
    <citation type="submission" date="2024-10" db="EMBL/GenBank/DDBJ databases">
        <authorList>
            <person name="Kim D."/>
        </authorList>
    </citation>
    <scope>NUCLEOTIDE SEQUENCE [LARGE SCALE GENOMIC DNA]</scope>
    <source>
        <strain evidence="8">Taebaek</strain>
    </source>
</reference>
<evidence type="ECO:0000256" key="4">
    <source>
        <dbReference type="SAM" id="Coils"/>
    </source>
</evidence>
<keyword evidence="4" id="KW-0175">Coiled coil</keyword>
<dbReference type="InterPro" id="IPR001747">
    <property type="entry name" value="Vitellogenin_N"/>
</dbReference>
<dbReference type="Pfam" id="PF01347">
    <property type="entry name" value="Vitellogenin_N"/>
    <property type="match status" value="2"/>
</dbReference>
<keyword evidence="9" id="KW-1185">Reference proteome</keyword>
<evidence type="ECO:0000259" key="7">
    <source>
        <dbReference type="PROSITE" id="PS51211"/>
    </source>
</evidence>
<keyword evidence="1 6" id="KW-0732">Signal</keyword>
<feature type="domain" description="Vitellogenin" evidence="7">
    <location>
        <begin position="72"/>
        <end position="492"/>
    </location>
</feature>
<feature type="signal peptide" evidence="6">
    <location>
        <begin position="1"/>
        <end position="19"/>
    </location>
</feature>
<dbReference type="Proteomes" id="UP001620645">
    <property type="component" value="Unassembled WGS sequence"/>
</dbReference>
<feature type="chain" id="PRO_5044870784" description="Vitellogenin domain-containing protein" evidence="6">
    <location>
        <begin position="20"/>
        <end position="590"/>
    </location>
</feature>
<evidence type="ECO:0000256" key="2">
    <source>
        <dbReference type="ARBA" id="ARBA00022761"/>
    </source>
</evidence>